<feature type="binding site" evidence="4">
    <location>
        <position position="87"/>
    </location>
    <ligand>
        <name>Zn(2+)</name>
        <dbReference type="ChEBI" id="CHEBI:29105"/>
        <note>catalytic</note>
    </ligand>
</feature>
<dbReference type="InterPro" id="IPR016473">
    <property type="entry name" value="dCMP_deaminase"/>
</dbReference>
<evidence type="ECO:0000313" key="7">
    <source>
        <dbReference type="Proteomes" id="UP000034751"/>
    </source>
</evidence>
<keyword evidence="2" id="KW-0378">Hydrolase</keyword>
<dbReference type="STRING" id="1618747.UW02_C0006G0035"/>
<dbReference type="Gene3D" id="3.40.140.10">
    <property type="entry name" value="Cytidine Deaminase, domain 2"/>
    <property type="match status" value="1"/>
</dbReference>
<feature type="binding site" evidence="4">
    <location>
        <position position="118"/>
    </location>
    <ligand>
        <name>Zn(2+)</name>
        <dbReference type="ChEBI" id="CHEBI:29105"/>
        <note>catalytic</note>
    </ligand>
</feature>
<dbReference type="PROSITE" id="PS51747">
    <property type="entry name" value="CYT_DCMP_DEAMINASES_2"/>
    <property type="match status" value="1"/>
</dbReference>
<dbReference type="InterPro" id="IPR015517">
    <property type="entry name" value="dCMP_deaminase-rel"/>
</dbReference>
<keyword evidence="4" id="KW-0862">Zinc</keyword>
<protein>
    <submittedName>
        <fullName evidence="6">CMP/dCMP deaminase zinc-binding protein</fullName>
    </submittedName>
</protein>
<dbReference type="Pfam" id="PF00383">
    <property type="entry name" value="dCMP_cyt_deam_1"/>
    <property type="match status" value="1"/>
</dbReference>
<accession>A0A0G1I960</accession>
<name>A0A0G1I960_9BACT</name>
<sequence>MKKAVAKKNSPRQRPSWDEYFMAIMDSVGLRATCDRGGKGCVITRDNRILSTGYLGSASGLPHCFEVGHDTAKNYKTELNHCRRTIHAEHNAITQALNSGILLEGAVMYCEIEPCPACAKMAGSLGIKKIITREK</sequence>
<feature type="domain" description="CMP/dCMP-type deaminase" evidence="5">
    <location>
        <begin position="16"/>
        <end position="135"/>
    </location>
</feature>
<dbReference type="InterPro" id="IPR035105">
    <property type="entry name" value="Deoxycytidylate_deaminase_dom"/>
</dbReference>
<comment type="cofactor">
    <cofactor evidence="1 4">
        <name>Zn(2+)</name>
        <dbReference type="ChEBI" id="CHEBI:29105"/>
    </cofactor>
</comment>
<evidence type="ECO:0000256" key="1">
    <source>
        <dbReference type="ARBA" id="ARBA00001947"/>
    </source>
</evidence>
<keyword evidence="4" id="KW-0479">Metal-binding</keyword>
<gene>
    <name evidence="6" type="ORF">UW02_C0006G0035</name>
</gene>
<dbReference type="SUPFAM" id="SSF53927">
    <property type="entry name" value="Cytidine deaminase-like"/>
    <property type="match status" value="1"/>
</dbReference>
<comment type="caution">
    <text evidence="6">The sequence shown here is derived from an EMBL/GenBank/DDBJ whole genome shotgun (WGS) entry which is preliminary data.</text>
</comment>
<evidence type="ECO:0000313" key="6">
    <source>
        <dbReference type="EMBL" id="KKT19729.1"/>
    </source>
</evidence>
<dbReference type="GO" id="GO:0005737">
    <property type="term" value="C:cytoplasm"/>
    <property type="evidence" value="ECO:0007669"/>
    <property type="project" value="TreeGrafter"/>
</dbReference>
<evidence type="ECO:0000256" key="2">
    <source>
        <dbReference type="ARBA" id="ARBA00022801"/>
    </source>
</evidence>
<organism evidence="6 7">
    <name type="scientific">Candidatus Nomurabacteria bacterium GW2011_GWB1_43_7</name>
    <dbReference type="NCBI Taxonomy" id="1618747"/>
    <lineage>
        <taxon>Bacteria</taxon>
        <taxon>Candidatus Nomuraibacteriota</taxon>
    </lineage>
</organism>
<evidence type="ECO:0000256" key="3">
    <source>
        <dbReference type="PIRSR" id="PIRSR006019-1"/>
    </source>
</evidence>
<dbReference type="PANTHER" id="PTHR11086:SF18">
    <property type="entry name" value="DEOXYCYTIDYLATE DEAMINASE"/>
    <property type="match status" value="1"/>
</dbReference>
<reference evidence="6 7" key="1">
    <citation type="journal article" date="2015" name="Nature">
        <title>rRNA introns, odd ribosomes, and small enigmatic genomes across a large radiation of phyla.</title>
        <authorList>
            <person name="Brown C.T."/>
            <person name="Hug L.A."/>
            <person name="Thomas B.C."/>
            <person name="Sharon I."/>
            <person name="Castelle C.J."/>
            <person name="Singh A."/>
            <person name="Wilkins M.J."/>
            <person name="Williams K.H."/>
            <person name="Banfield J.F."/>
        </authorList>
    </citation>
    <scope>NUCLEOTIDE SEQUENCE [LARGE SCALE GENOMIC DNA]</scope>
</reference>
<dbReference type="CDD" id="cd01286">
    <property type="entry name" value="deoxycytidylate_deaminase"/>
    <property type="match status" value="1"/>
</dbReference>
<proteinExistence type="predicted"/>
<dbReference type="GO" id="GO:0008270">
    <property type="term" value="F:zinc ion binding"/>
    <property type="evidence" value="ECO:0007669"/>
    <property type="project" value="InterPro"/>
</dbReference>
<dbReference type="InterPro" id="IPR016193">
    <property type="entry name" value="Cytidine_deaminase-like"/>
</dbReference>
<evidence type="ECO:0000259" key="5">
    <source>
        <dbReference type="PROSITE" id="PS51747"/>
    </source>
</evidence>
<dbReference type="AlphaFoldDB" id="A0A0G1I960"/>
<feature type="binding site" evidence="4">
    <location>
        <position position="115"/>
    </location>
    <ligand>
        <name>Zn(2+)</name>
        <dbReference type="ChEBI" id="CHEBI:29105"/>
        <note>catalytic</note>
    </ligand>
</feature>
<dbReference type="GO" id="GO:0006220">
    <property type="term" value="P:pyrimidine nucleotide metabolic process"/>
    <property type="evidence" value="ECO:0007669"/>
    <property type="project" value="InterPro"/>
</dbReference>
<dbReference type="InterPro" id="IPR002125">
    <property type="entry name" value="CMP_dCMP_dom"/>
</dbReference>
<dbReference type="Proteomes" id="UP000034751">
    <property type="component" value="Unassembled WGS sequence"/>
</dbReference>
<feature type="active site" description="Proton donor" evidence="3">
    <location>
        <position position="89"/>
    </location>
</feature>
<dbReference type="EMBL" id="LCGS01000006">
    <property type="protein sequence ID" value="KKT19729.1"/>
    <property type="molecule type" value="Genomic_DNA"/>
</dbReference>
<dbReference type="PANTHER" id="PTHR11086">
    <property type="entry name" value="DEOXYCYTIDYLATE DEAMINASE-RELATED"/>
    <property type="match status" value="1"/>
</dbReference>
<dbReference type="PIRSF" id="PIRSF006019">
    <property type="entry name" value="dCMP_deaminase"/>
    <property type="match status" value="1"/>
</dbReference>
<evidence type="ECO:0000256" key="4">
    <source>
        <dbReference type="PIRSR" id="PIRSR006019-2"/>
    </source>
</evidence>
<dbReference type="GO" id="GO:0004132">
    <property type="term" value="F:dCMP deaminase activity"/>
    <property type="evidence" value="ECO:0007669"/>
    <property type="project" value="InterPro"/>
</dbReference>